<evidence type="ECO:0000313" key="3">
    <source>
        <dbReference type="Proteomes" id="UP000796880"/>
    </source>
</evidence>
<comment type="caution">
    <text evidence="2">The sequence shown here is derived from an EMBL/GenBank/DDBJ whole genome shotgun (WGS) entry which is preliminary data.</text>
</comment>
<dbReference type="Proteomes" id="UP000796880">
    <property type="component" value="Unassembled WGS sequence"/>
</dbReference>
<feature type="transmembrane region" description="Helical" evidence="1">
    <location>
        <begin position="12"/>
        <end position="37"/>
    </location>
</feature>
<keyword evidence="3" id="KW-1185">Reference proteome</keyword>
<organism evidence="2 3">
    <name type="scientific">Rhamnella rubrinervis</name>
    <dbReference type="NCBI Taxonomy" id="2594499"/>
    <lineage>
        <taxon>Eukaryota</taxon>
        <taxon>Viridiplantae</taxon>
        <taxon>Streptophyta</taxon>
        <taxon>Embryophyta</taxon>
        <taxon>Tracheophyta</taxon>
        <taxon>Spermatophyta</taxon>
        <taxon>Magnoliopsida</taxon>
        <taxon>eudicotyledons</taxon>
        <taxon>Gunneridae</taxon>
        <taxon>Pentapetalae</taxon>
        <taxon>rosids</taxon>
        <taxon>fabids</taxon>
        <taxon>Rosales</taxon>
        <taxon>Rhamnaceae</taxon>
        <taxon>rhamnoid group</taxon>
        <taxon>Rhamneae</taxon>
        <taxon>Rhamnella</taxon>
    </lineage>
</organism>
<keyword evidence="1" id="KW-1133">Transmembrane helix</keyword>
<keyword evidence="1" id="KW-0472">Membrane</keyword>
<reference evidence="2" key="1">
    <citation type="submission" date="2020-03" db="EMBL/GenBank/DDBJ databases">
        <title>A high-quality chromosome-level genome assembly of a woody plant with both climbing and erect habits, Rhamnella rubrinervis.</title>
        <authorList>
            <person name="Lu Z."/>
            <person name="Yang Y."/>
            <person name="Zhu X."/>
            <person name="Sun Y."/>
        </authorList>
    </citation>
    <scope>NUCLEOTIDE SEQUENCE</scope>
    <source>
        <strain evidence="2">BYM</strain>
        <tissue evidence="2">Leaf</tissue>
    </source>
</reference>
<name>A0A8K0HIE5_9ROSA</name>
<protein>
    <submittedName>
        <fullName evidence="2">Uncharacterized protein</fullName>
    </submittedName>
</protein>
<dbReference type="AlphaFoldDB" id="A0A8K0HIE5"/>
<sequence length="62" mass="6898">MVLCYPSTPKKLAMTVGCFLSGAALFAVGVHLSYINIAPQRARTIARDNFVKERLRKKYGKP</sequence>
<proteinExistence type="predicted"/>
<evidence type="ECO:0000313" key="2">
    <source>
        <dbReference type="EMBL" id="KAF3453362.1"/>
    </source>
</evidence>
<dbReference type="EMBL" id="VOIH02000002">
    <property type="protein sequence ID" value="KAF3453362.1"/>
    <property type="molecule type" value="Genomic_DNA"/>
</dbReference>
<accession>A0A8K0HIE5</accession>
<keyword evidence="1" id="KW-0812">Transmembrane</keyword>
<gene>
    <name evidence="2" type="ORF">FNV43_RR03802</name>
</gene>
<dbReference type="OrthoDB" id="1898956at2759"/>
<evidence type="ECO:0000256" key="1">
    <source>
        <dbReference type="SAM" id="Phobius"/>
    </source>
</evidence>